<dbReference type="GO" id="GO:0005886">
    <property type="term" value="C:plasma membrane"/>
    <property type="evidence" value="ECO:0007669"/>
    <property type="project" value="UniProtKB-SubCell"/>
</dbReference>
<evidence type="ECO:0000256" key="2">
    <source>
        <dbReference type="ARBA" id="ARBA00010663"/>
    </source>
</evidence>
<keyword evidence="5 13" id="KW-1133">Transmembrane helix</keyword>
<evidence type="ECO:0000256" key="6">
    <source>
        <dbReference type="ARBA" id="ARBA00023040"/>
    </source>
</evidence>
<dbReference type="PANTHER" id="PTHR45695:SF23">
    <property type="entry name" value="GALANIN-LIKE G-PROTEIN COUPLED RECEPTOR NPR-9"/>
    <property type="match status" value="1"/>
</dbReference>
<dbReference type="EMBL" id="BMAT01013073">
    <property type="protein sequence ID" value="GFS05307.1"/>
    <property type="molecule type" value="Genomic_DNA"/>
</dbReference>
<evidence type="ECO:0000256" key="9">
    <source>
        <dbReference type="ARBA" id="ARBA00023170"/>
    </source>
</evidence>
<comment type="caution">
    <text evidence="15">The sequence shown here is derived from an EMBL/GenBank/DDBJ whole genome shotgun (WGS) entry which is preliminary data.</text>
</comment>
<keyword evidence="16" id="KW-1185">Reference proteome</keyword>
<keyword evidence="8" id="KW-1015">Disulfide bond</keyword>
<keyword evidence="7 13" id="KW-0472">Membrane</keyword>
<feature type="transmembrane region" description="Helical" evidence="13">
    <location>
        <begin position="245"/>
        <end position="266"/>
    </location>
</feature>
<evidence type="ECO:0000313" key="15">
    <source>
        <dbReference type="EMBL" id="GFS05307.1"/>
    </source>
</evidence>
<dbReference type="GO" id="GO:0004983">
    <property type="term" value="F:neuropeptide Y receptor activity"/>
    <property type="evidence" value="ECO:0007669"/>
    <property type="project" value="InterPro"/>
</dbReference>
<dbReference type="AlphaFoldDB" id="A0AAV4I8J5"/>
<evidence type="ECO:0000256" key="4">
    <source>
        <dbReference type="ARBA" id="ARBA00022692"/>
    </source>
</evidence>
<dbReference type="PROSITE" id="PS50262">
    <property type="entry name" value="G_PROTEIN_RECEP_F1_2"/>
    <property type="match status" value="1"/>
</dbReference>
<evidence type="ECO:0000256" key="11">
    <source>
        <dbReference type="ARBA" id="ARBA00023224"/>
    </source>
</evidence>
<dbReference type="SMART" id="SM01381">
    <property type="entry name" value="7TM_GPCR_Srsx"/>
    <property type="match status" value="1"/>
</dbReference>
<reference evidence="15 16" key="1">
    <citation type="journal article" date="2021" name="Elife">
        <title>Chloroplast acquisition without the gene transfer in kleptoplastic sea slugs, Plakobranchus ocellatus.</title>
        <authorList>
            <person name="Maeda T."/>
            <person name="Takahashi S."/>
            <person name="Yoshida T."/>
            <person name="Shimamura S."/>
            <person name="Takaki Y."/>
            <person name="Nagai Y."/>
            <person name="Toyoda A."/>
            <person name="Suzuki Y."/>
            <person name="Arimoto A."/>
            <person name="Ishii H."/>
            <person name="Satoh N."/>
            <person name="Nishiyama T."/>
            <person name="Hasebe M."/>
            <person name="Maruyama T."/>
            <person name="Minagawa J."/>
            <person name="Obokata J."/>
            <person name="Shigenobu S."/>
        </authorList>
    </citation>
    <scope>NUCLEOTIDE SEQUENCE [LARGE SCALE GENOMIC DNA]</scope>
</reference>
<comment type="subcellular location">
    <subcellularLocation>
        <location evidence="1">Cell membrane</location>
        <topology evidence="1">Multi-pass membrane protein</topology>
    </subcellularLocation>
</comment>
<accession>A0AAV4I8J5</accession>
<evidence type="ECO:0000256" key="1">
    <source>
        <dbReference type="ARBA" id="ARBA00004651"/>
    </source>
</evidence>
<name>A0AAV4I8J5_9GAST</name>
<feature type="transmembrane region" description="Helical" evidence="13">
    <location>
        <begin position="78"/>
        <end position="102"/>
    </location>
</feature>
<dbReference type="SUPFAM" id="SSF81321">
    <property type="entry name" value="Family A G protein-coupled receptor-like"/>
    <property type="match status" value="1"/>
</dbReference>
<dbReference type="InterPro" id="IPR000611">
    <property type="entry name" value="NPY_rcpt"/>
</dbReference>
<dbReference type="PRINTS" id="PR01012">
    <property type="entry name" value="NRPEPTIDEYR"/>
</dbReference>
<evidence type="ECO:0000256" key="13">
    <source>
        <dbReference type="SAM" id="Phobius"/>
    </source>
</evidence>
<evidence type="ECO:0000256" key="10">
    <source>
        <dbReference type="ARBA" id="ARBA00023180"/>
    </source>
</evidence>
<feature type="transmembrane region" description="Helical" evidence="13">
    <location>
        <begin position="155"/>
        <end position="173"/>
    </location>
</feature>
<dbReference type="PANTHER" id="PTHR45695">
    <property type="entry name" value="LEUCOKININ RECEPTOR-RELATED"/>
    <property type="match status" value="1"/>
</dbReference>
<evidence type="ECO:0000259" key="14">
    <source>
        <dbReference type="PROSITE" id="PS50262"/>
    </source>
</evidence>
<feature type="domain" description="G-protein coupled receptors family 1 profile" evidence="14">
    <location>
        <begin position="94"/>
        <end position="353"/>
    </location>
</feature>
<keyword evidence="4 12" id="KW-0812">Transmembrane</keyword>
<sequence length="408" mass="45778">MSGSSNSLSDARLMDVTETLLSTAADVINATFQGKEGGIAYSEDGDPDVFLDVTASPGVAGRNFTNATEASFERYVRIIVPTIFGFILVLGLFGNSLVIIVVLADKHMRNTTNILILSLAFADLFFILFCVPFTATGYAMTVWPFGDVGCKMAQYAMHVCAYASVYTLVLMALDRYVAVVHAIRSMTWRSERNTWIAVFIIWVLCLTGNSPILVQYNVHEYPFNLENRSVCINTHHLRDKMVGQIFFSILLSIGYIVPLGVTLLMYGLMLKRLLYGVVPGGANQSTESIRAKKRVTRMVVIVEVIFAICWMPIQIILVLVAFEKYPRTEARVVVMFAANCLAYMNSCVNPILYAFLSENFRRSFRRFLCCNTGSRRMEYERTNARFTVTENNATKMTCVNNSKMYTPV</sequence>
<dbReference type="InterPro" id="IPR000276">
    <property type="entry name" value="GPCR_Rhodpsn"/>
</dbReference>
<dbReference type="PRINTS" id="PR00237">
    <property type="entry name" value="GPCRRHODOPSN"/>
</dbReference>
<organism evidence="15 16">
    <name type="scientific">Elysia marginata</name>
    <dbReference type="NCBI Taxonomy" id="1093978"/>
    <lineage>
        <taxon>Eukaryota</taxon>
        <taxon>Metazoa</taxon>
        <taxon>Spiralia</taxon>
        <taxon>Lophotrochozoa</taxon>
        <taxon>Mollusca</taxon>
        <taxon>Gastropoda</taxon>
        <taxon>Heterobranchia</taxon>
        <taxon>Euthyneura</taxon>
        <taxon>Panpulmonata</taxon>
        <taxon>Sacoglossa</taxon>
        <taxon>Placobranchoidea</taxon>
        <taxon>Plakobranchidae</taxon>
        <taxon>Elysia</taxon>
    </lineage>
</organism>
<evidence type="ECO:0000256" key="8">
    <source>
        <dbReference type="ARBA" id="ARBA00023157"/>
    </source>
</evidence>
<dbReference type="PROSITE" id="PS00237">
    <property type="entry name" value="G_PROTEIN_RECEP_F1_1"/>
    <property type="match status" value="1"/>
</dbReference>
<evidence type="ECO:0000313" key="16">
    <source>
        <dbReference type="Proteomes" id="UP000762676"/>
    </source>
</evidence>
<gene>
    <name evidence="15" type="ORF">ElyMa_006517200</name>
</gene>
<dbReference type="Pfam" id="PF00001">
    <property type="entry name" value="7tm_1"/>
    <property type="match status" value="1"/>
</dbReference>
<evidence type="ECO:0000256" key="5">
    <source>
        <dbReference type="ARBA" id="ARBA00022989"/>
    </source>
</evidence>
<keyword evidence="6 12" id="KW-0297">G-protein coupled receptor</keyword>
<keyword evidence="10" id="KW-0325">Glycoprotein</keyword>
<evidence type="ECO:0000256" key="3">
    <source>
        <dbReference type="ARBA" id="ARBA00022475"/>
    </source>
</evidence>
<feature type="transmembrane region" description="Helical" evidence="13">
    <location>
        <begin position="114"/>
        <end position="135"/>
    </location>
</feature>
<feature type="transmembrane region" description="Helical" evidence="13">
    <location>
        <begin position="334"/>
        <end position="356"/>
    </location>
</feature>
<proteinExistence type="inferred from homology"/>
<dbReference type="Proteomes" id="UP000762676">
    <property type="component" value="Unassembled WGS sequence"/>
</dbReference>
<comment type="similarity">
    <text evidence="2 12">Belongs to the G-protein coupled receptor 1 family.</text>
</comment>
<keyword evidence="11 12" id="KW-0807">Transducer</keyword>
<dbReference type="Gene3D" id="1.20.1070.10">
    <property type="entry name" value="Rhodopsin 7-helix transmembrane proteins"/>
    <property type="match status" value="1"/>
</dbReference>
<protein>
    <submittedName>
        <fullName evidence="15">G-protein coupled receptor</fullName>
    </submittedName>
</protein>
<feature type="transmembrane region" description="Helical" evidence="13">
    <location>
        <begin position="298"/>
        <end position="322"/>
    </location>
</feature>
<dbReference type="InterPro" id="IPR017452">
    <property type="entry name" value="GPCR_Rhodpsn_7TM"/>
</dbReference>
<keyword evidence="3" id="KW-1003">Cell membrane</keyword>
<evidence type="ECO:0000256" key="7">
    <source>
        <dbReference type="ARBA" id="ARBA00023136"/>
    </source>
</evidence>
<evidence type="ECO:0000256" key="12">
    <source>
        <dbReference type="RuleBase" id="RU000688"/>
    </source>
</evidence>
<keyword evidence="9 12" id="KW-0675">Receptor</keyword>
<dbReference type="CDD" id="cd15096">
    <property type="entry name" value="7tmA_AstA_R_insect"/>
    <property type="match status" value="1"/>
</dbReference>
<feature type="transmembrane region" description="Helical" evidence="13">
    <location>
        <begin position="194"/>
        <end position="214"/>
    </location>
</feature>